<keyword evidence="1" id="KW-1133">Transmembrane helix</keyword>
<dbReference type="GO" id="GO:0004175">
    <property type="term" value="F:endopeptidase activity"/>
    <property type="evidence" value="ECO:0007669"/>
    <property type="project" value="UniProtKB-ARBA"/>
</dbReference>
<gene>
    <name evidence="3" type="ORF">FYJ57_05075</name>
</gene>
<dbReference type="AlphaFoldDB" id="A0A7X2TKW5"/>
<keyword evidence="3" id="KW-0482">Metalloprotease</keyword>
<dbReference type="Proteomes" id="UP000440513">
    <property type="component" value="Unassembled WGS sequence"/>
</dbReference>
<dbReference type="GO" id="GO:0008237">
    <property type="term" value="F:metallopeptidase activity"/>
    <property type="evidence" value="ECO:0007669"/>
    <property type="project" value="UniProtKB-KW"/>
</dbReference>
<dbReference type="PANTHER" id="PTHR36435">
    <property type="entry name" value="SLR1288 PROTEIN"/>
    <property type="match status" value="1"/>
</dbReference>
<proteinExistence type="predicted"/>
<keyword evidence="3" id="KW-0645">Protease</keyword>
<dbReference type="Pfam" id="PF02517">
    <property type="entry name" value="Rce1-like"/>
    <property type="match status" value="1"/>
</dbReference>
<comment type="caution">
    <text evidence="3">The sequence shown here is derived from an EMBL/GenBank/DDBJ whole genome shotgun (WGS) entry which is preliminary data.</text>
</comment>
<feature type="transmembrane region" description="Helical" evidence="1">
    <location>
        <begin position="28"/>
        <end position="55"/>
    </location>
</feature>
<feature type="domain" description="CAAX prenyl protease 2/Lysostaphin resistance protein A-like" evidence="2">
    <location>
        <begin position="128"/>
        <end position="224"/>
    </location>
</feature>
<protein>
    <submittedName>
        <fullName evidence="3">CPBP family intramembrane metalloprotease</fullName>
    </submittedName>
</protein>
<keyword evidence="3" id="KW-0378">Hydrolase</keyword>
<evidence type="ECO:0000313" key="4">
    <source>
        <dbReference type="Proteomes" id="UP000440513"/>
    </source>
</evidence>
<feature type="transmembrane region" description="Helical" evidence="1">
    <location>
        <begin position="159"/>
        <end position="177"/>
    </location>
</feature>
<feature type="transmembrane region" description="Helical" evidence="1">
    <location>
        <begin position="238"/>
        <end position="260"/>
    </location>
</feature>
<accession>A0A7X2TKW5</accession>
<feature type="transmembrane region" description="Helical" evidence="1">
    <location>
        <begin position="61"/>
        <end position="81"/>
    </location>
</feature>
<evidence type="ECO:0000313" key="3">
    <source>
        <dbReference type="EMBL" id="MST66114.1"/>
    </source>
</evidence>
<keyword evidence="1" id="KW-0812">Transmembrane</keyword>
<name>A0A7X2TKW5_9FIRM</name>
<keyword evidence="4" id="KW-1185">Reference proteome</keyword>
<feature type="transmembrane region" description="Helical" evidence="1">
    <location>
        <begin position="126"/>
        <end position="147"/>
    </location>
</feature>
<evidence type="ECO:0000259" key="2">
    <source>
        <dbReference type="Pfam" id="PF02517"/>
    </source>
</evidence>
<feature type="transmembrane region" description="Helical" evidence="1">
    <location>
        <begin position="189"/>
        <end position="207"/>
    </location>
</feature>
<dbReference type="InterPro" id="IPR003675">
    <property type="entry name" value="Rce1/LyrA-like_dom"/>
</dbReference>
<evidence type="ECO:0000256" key="1">
    <source>
        <dbReference type="SAM" id="Phobius"/>
    </source>
</evidence>
<organism evidence="3 4">
    <name type="scientific">Oliverpabstia intestinalis</name>
    <dbReference type="NCBI Taxonomy" id="2606633"/>
    <lineage>
        <taxon>Bacteria</taxon>
        <taxon>Bacillati</taxon>
        <taxon>Bacillota</taxon>
        <taxon>Clostridia</taxon>
        <taxon>Lachnospirales</taxon>
        <taxon>Lachnospiraceae</taxon>
        <taxon>Oliverpabstia</taxon>
    </lineage>
</organism>
<dbReference type="GO" id="GO:0006508">
    <property type="term" value="P:proteolysis"/>
    <property type="evidence" value="ECO:0007669"/>
    <property type="project" value="UniProtKB-KW"/>
</dbReference>
<dbReference type="EMBL" id="VUMS01000007">
    <property type="protein sequence ID" value="MST66114.1"/>
    <property type="molecule type" value="Genomic_DNA"/>
</dbReference>
<keyword evidence="1" id="KW-0472">Membrane</keyword>
<reference evidence="3 4" key="1">
    <citation type="submission" date="2019-08" db="EMBL/GenBank/DDBJ databases">
        <title>In-depth cultivation of the pig gut microbiome towards novel bacterial diversity and tailored functional studies.</title>
        <authorList>
            <person name="Wylensek D."/>
            <person name="Hitch T.C.A."/>
            <person name="Clavel T."/>
        </authorList>
    </citation>
    <scope>NUCLEOTIDE SEQUENCE [LARGE SCALE GENOMIC DNA]</scope>
    <source>
        <strain evidence="3 4">BSM-380-WT-5A</strain>
    </source>
</reference>
<feature type="transmembrane region" description="Helical" evidence="1">
    <location>
        <begin position="102"/>
        <end position="120"/>
    </location>
</feature>
<sequence length="270" mass="29557">MTELLLAHCRGMEWDRRLKMKMKRKDRIVLKTAGAMLVLLLFFFAQGAIVVITGIEGIPSALIRGAVIWGLVIITLANSIIRYKGILKLGFRSAEKGAAKRMLYFSPLLLIALSPFTAGINSNGGAALILANLFLTLGIGMAEEIFFRGIICGLWLERGVGKAMIISSVLFGFSHLLNIAGGAELGETVLQICFALVYGMVFALIFAESGSLLLCVLLHALHDFCSFISGEASAQFEIFLGAVQFIVLLVYFLYLFRITARKREPAMKGR</sequence>
<dbReference type="PANTHER" id="PTHR36435:SF1">
    <property type="entry name" value="CAAX AMINO TERMINAL PROTEASE FAMILY PROTEIN"/>
    <property type="match status" value="1"/>
</dbReference>
<dbReference type="GO" id="GO:0080120">
    <property type="term" value="P:CAAX-box protein maturation"/>
    <property type="evidence" value="ECO:0007669"/>
    <property type="project" value="UniProtKB-ARBA"/>
</dbReference>
<dbReference type="InterPro" id="IPR052710">
    <property type="entry name" value="CAAX_protease"/>
</dbReference>